<dbReference type="InterPro" id="IPR003673">
    <property type="entry name" value="CoA-Trfase_fam_III"/>
</dbReference>
<proteinExistence type="inferred from homology"/>
<comment type="similarity">
    <text evidence="1">Belongs to the CoA-transferase III family.</text>
</comment>
<accession>A0A914XV31</accession>
<name>A0A914XV31_9BILA</name>
<evidence type="ECO:0000313" key="3">
    <source>
        <dbReference type="Proteomes" id="UP000887566"/>
    </source>
</evidence>
<reference evidence="4" key="1">
    <citation type="submission" date="2022-11" db="UniProtKB">
        <authorList>
            <consortium name="WormBaseParasite"/>
        </authorList>
    </citation>
    <scope>IDENTIFICATION</scope>
</reference>
<dbReference type="WBParaSite" id="PSAMB.scaffold982size37682.g10278.t1">
    <property type="protein sequence ID" value="PSAMB.scaffold982size37682.g10278.t1"/>
    <property type="gene ID" value="PSAMB.scaffold982size37682.g10278"/>
</dbReference>
<dbReference type="GO" id="GO:0003824">
    <property type="term" value="F:catalytic activity"/>
    <property type="evidence" value="ECO:0007669"/>
    <property type="project" value="InterPro"/>
</dbReference>
<evidence type="ECO:0000313" key="4">
    <source>
        <dbReference type="WBParaSite" id="PSAMB.scaffold982size37682.g10278.t1"/>
    </source>
</evidence>
<keyword evidence="3" id="KW-1185">Reference proteome</keyword>
<feature type="compositionally biased region" description="Polar residues" evidence="2">
    <location>
        <begin position="310"/>
        <end position="330"/>
    </location>
</feature>
<evidence type="ECO:0000256" key="1">
    <source>
        <dbReference type="ARBA" id="ARBA00008383"/>
    </source>
</evidence>
<dbReference type="AlphaFoldDB" id="A0A914XV31"/>
<dbReference type="Pfam" id="PF02515">
    <property type="entry name" value="CoA_transf_3"/>
    <property type="match status" value="1"/>
</dbReference>
<dbReference type="PANTHER" id="PTHR48228">
    <property type="entry name" value="SUCCINYL-COA--D-CITRAMALATE COA-TRANSFERASE"/>
    <property type="match status" value="1"/>
</dbReference>
<dbReference type="InterPro" id="IPR023606">
    <property type="entry name" value="CoA-Trfase_III_dom_1_sf"/>
</dbReference>
<dbReference type="Proteomes" id="UP000887566">
    <property type="component" value="Unplaced"/>
</dbReference>
<protein>
    <submittedName>
        <fullName evidence="4">Alpha-methylacyl-CoA racemase</fullName>
    </submittedName>
</protein>
<evidence type="ECO:0000256" key="2">
    <source>
        <dbReference type="SAM" id="MobiDB-lite"/>
    </source>
</evidence>
<organism evidence="3 4">
    <name type="scientific">Plectus sambesii</name>
    <dbReference type="NCBI Taxonomy" id="2011161"/>
    <lineage>
        <taxon>Eukaryota</taxon>
        <taxon>Metazoa</taxon>
        <taxon>Ecdysozoa</taxon>
        <taxon>Nematoda</taxon>
        <taxon>Chromadorea</taxon>
        <taxon>Plectida</taxon>
        <taxon>Plectina</taxon>
        <taxon>Plectoidea</taxon>
        <taxon>Plectidae</taxon>
        <taxon>Plectus</taxon>
    </lineage>
</organism>
<dbReference type="Gene3D" id="3.30.1540.10">
    <property type="entry name" value="formyl-coa transferase, domain 3"/>
    <property type="match status" value="1"/>
</dbReference>
<sequence length="388" mass="42062">MAPLLPLAGIRVIEFAGLAPVPHCGMILADFGATVIKVDRADDQGHRLDRMSRGKQSVAVDLKLKEGTSLVRRLCRSSDVLIDPFRPGVLEKLGLGPRELLADNPRLIYARLSGFGQTGPWKDMAGHDINYVALSGLLSTFGRAGQKPTAPVNLAADFAGGGLTTALGIVMALFERTRSGQGQVIDTSMVEGAAYAGSFIHMTQDTPLLWGQERGNNLLDSGAAIYDTYETADAKFVAVGALEPKFHRVLFEKLGMNPNASIPEMAMNPEEFRRELTERFKKKTRDEWTHIFAGTDACVTPVLELDEVSSNEQNKSRQSFITLDDNQPFSAPTPAPRLSRTPAHAQVGLYPKPGQHSTAVLRDFGFSTAEIEQLLSCGAAIDRASSKL</sequence>
<dbReference type="SUPFAM" id="SSF89796">
    <property type="entry name" value="CoA-transferase family III (CaiB/BaiF)"/>
    <property type="match status" value="1"/>
</dbReference>
<dbReference type="Gene3D" id="3.40.50.10540">
    <property type="entry name" value="Crotonobetainyl-coa:carnitine coa-transferase, domain 1"/>
    <property type="match status" value="1"/>
</dbReference>
<dbReference type="InterPro" id="IPR044855">
    <property type="entry name" value="CoA-Trfase_III_dom3_sf"/>
</dbReference>
<feature type="region of interest" description="Disordered" evidence="2">
    <location>
        <begin position="309"/>
        <end position="341"/>
    </location>
</feature>
<dbReference type="InterPro" id="IPR050509">
    <property type="entry name" value="CoA-transferase_III"/>
</dbReference>
<dbReference type="PANTHER" id="PTHR48228:SF5">
    <property type="entry name" value="ALPHA-METHYLACYL-COA RACEMASE"/>
    <property type="match status" value="1"/>
</dbReference>